<accession>A0A4D9DDV7</accession>
<gene>
    <name evidence="3" type="ORF">NSK_000196</name>
</gene>
<feature type="compositionally biased region" description="Basic and acidic residues" evidence="2">
    <location>
        <begin position="254"/>
        <end position="268"/>
    </location>
</feature>
<feature type="compositionally biased region" description="Polar residues" evidence="2">
    <location>
        <begin position="30"/>
        <end position="40"/>
    </location>
</feature>
<protein>
    <recommendedName>
        <fullName evidence="5">DNA replication checkpoint mediator MRC1 domain-containing protein</fullName>
    </recommendedName>
</protein>
<feature type="region of interest" description="Disordered" evidence="2">
    <location>
        <begin position="1"/>
        <end position="47"/>
    </location>
</feature>
<feature type="region of interest" description="Disordered" evidence="2">
    <location>
        <begin position="1165"/>
        <end position="1280"/>
    </location>
</feature>
<feature type="compositionally biased region" description="Basic and acidic residues" evidence="2">
    <location>
        <begin position="839"/>
        <end position="849"/>
    </location>
</feature>
<feature type="compositionally biased region" description="Acidic residues" evidence="2">
    <location>
        <begin position="1262"/>
        <end position="1271"/>
    </location>
</feature>
<feature type="region of interest" description="Disordered" evidence="2">
    <location>
        <begin position="1487"/>
        <end position="1524"/>
    </location>
</feature>
<feature type="region of interest" description="Disordered" evidence="2">
    <location>
        <begin position="1822"/>
        <end position="1897"/>
    </location>
</feature>
<feature type="compositionally biased region" description="Low complexity" evidence="2">
    <location>
        <begin position="333"/>
        <end position="354"/>
    </location>
</feature>
<feature type="compositionally biased region" description="Basic and acidic residues" evidence="2">
    <location>
        <begin position="682"/>
        <end position="697"/>
    </location>
</feature>
<evidence type="ECO:0000313" key="4">
    <source>
        <dbReference type="Proteomes" id="UP000355283"/>
    </source>
</evidence>
<feature type="compositionally biased region" description="Polar residues" evidence="2">
    <location>
        <begin position="118"/>
        <end position="130"/>
    </location>
</feature>
<feature type="compositionally biased region" description="Basic and acidic residues" evidence="2">
    <location>
        <begin position="1856"/>
        <end position="1878"/>
    </location>
</feature>
<feature type="compositionally biased region" description="Polar residues" evidence="2">
    <location>
        <begin position="1725"/>
        <end position="1737"/>
    </location>
</feature>
<feature type="compositionally biased region" description="Basic and acidic residues" evidence="2">
    <location>
        <begin position="577"/>
        <end position="595"/>
    </location>
</feature>
<feature type="region of interest" description="Disordered" evidence="2">
    <location>
        <begin position="680"/>
        <end position="850"/>
    </location>
</feature>
<feature type="compositionally biased region" description="Basic residues" evidence="2">
    <location>
        <begin position="1879"/>
        <end position="1897"/>
    </location>
</feature>
<evidence type="ECO:0000313" key="3">
    <source>
        <dbReference type="EMBL" id="TFJ88627.1"/>
    </source>
</evidence>
<organism evidence="3 4">
    <name type="scientific">Nannochloropsis salina CCMP1776</name>
    <dbReference type="NCBI Taxonomy" id="1027361"/>
    <lineage>
        <taxon>Eukaryota</taxon>
        <taxon>Sar</taxon>
        <taxon>Stramenopiles</taxon>
        <taxon>Ochrophyta</taxon>
        <taxon>Eustigmatophyceae</taxon>
        <taxon>Eustigmatales</taxon>
        <taxon>Monodopsidaceae</taxon>
        <taxon>Microchloropsis</taxon>
        <taxon>Microchloropsis salina</taxon>
    </lineage>
</organism>
<comment type="caution">
    <text evidence="3">The sequence shown here is derived from an EMBL/GenBank/DDBJ whole genome shotgun (WGS) entry which is preliminary data.</text>
</comment>
<feature type="compositionally biased region" description="Basic and acidic residues" evidence="2">
    <location>
        <begin position="948"/>
        <end position="960"/>
    </location>
</feature>
<sequence length="1897" mass="204335">MKTYRSRKDWGRSQLSPQQHGKDEGMAVSTPASSFPLPNNSDDELDESVFTGGLARSKRSFFQHQSSRASSPFVSVHSVMADYASSAVGEGFSDRGLPVDRTLGGEGRQDEGEDAEEQTYTMASPLSHLTSHLCKSEKNEDIDLDENEQEDGIALETVSGTQANTLTGGGEDGDDKDGGSTRSNTTHVEGPGTESILSPSAEKLAIPRSEEEAEERDRMKERALEAQRLMAGLGSDDEEEREEDLRVAGSKSVAGRDEDMPSPGEDRCASSGQEVTMDVEELKGDSSPELPSVSLPHTRKEEEGRQNSESQKSFTAECETLVDANRPDSCSTAAAQSRSSLPSPAPLPSHSGPSIQESEGLQGRKAIAVVRREGKTPRSGSGSEAEDVPGPGRERRRRPLSKKEKRDKGKRRAKKSQKAGHRQEETVTRKHEHKTKSLGSSAGAEMFSGALLDDVSGPNEHMDADALPPAVPLGIELAPSPPSSPSEEELDANDKTQRPSPLSVVGGAVFEEGNEAVSGLDLGILDSSQSEAEDEKGRAKFARKKGGRKPGASKGDESSDYEASSSGEDSEGDEEGEGKSGDGRNKKDDAISKDAVDDEMDSIEKARLAVRAEELKELKKIEEQALVQKEQRELVLAGQKEMAKRTERLQSQLLDRIRARNRPLMEGVLMSATEQLKSLVRQKREEREAARASKLVEEAPEAAAAAAGASVEEEEAEEGFVEPPPEPTLTERLRQKGQENAAVVSSPEPNPASEQEESTEDDDSGEESGIELELVPTVVHADNNASESVKQSETKAPASWPRHDHGPRGFLSSRRSIAPDPSHMQLHGSTSLKKTAGPYDKEAALRRQLQEAARQRSAQWLARELGYKDYREHQRDLKIMELKRKTMAQRLKEKETAAAAAKAAKLLEDGVGGDTEGQASGDEEEGSDYAPDHDSDSDVSSEASVDTLEYRQRNGEEGDRATLGVDADEEERAAAAVLRQKRREEEEEEEVGQEKENDVEHSDGDQEDNGNGGDGKGNEGENRAVENPGETNEDHRAAPHSPSAMKARSPGTPLSPSRRLAFPDRSKEALHWRAEDMTGRPAGHEGATDDRVGEAPPALDDSTSPPPSDESLQSSSVSAMVTSLSPPSTSAPTFADPMSSSKLYVDNDGQLKASTVQKGLTAFFGKPSAGNRSGATASCQPHVPDSISSPPKKGIAAFFSSKTTGPSTSSVLASLQQRTAVEAEGAEKGKEALKGPGDHTEDKDASDRASGVDEGEERAAEPDDEEEDEETGEPRDRAAAYRAMIEADRRNAKRQKKLRKKGLVELEAEEEEEEEVLKGLEDFGFGAVNDPGGDGGAAAAAKRREENEDVVVREDDFEGIVDEVSDGEGDDDAFHDFAAQKEVEADKEQLQEVMRRVKEGFDGRRGGINFGARGRLRLDQLVGADRKSRREAKRLGLLNSDEELSSEDEGEDGEGGEEGEEDEEEDLEEQLIRAQRERVMGMRALETSAQYFMSSDDEDEDGEEKGAGESAAGAGEAAELEEERQERLRAKAWVRKAKMRRVLEEMEEQQLMQESQDGESIPENGGEGAGKSGSGVVTTSRNAGVAAAKIRRVLQEADADSQHVMGLLERTHSTRMAASQSLKRLMDMREKDFSADIVDFQRLDPDHAMSNMSLALPPSKVPRTMSSTLPEREIGPLRVRGVASCGSGSRAEAGTESKENFGSKPDAKDLIPKSKSSKTSYGSKQESGNGASNTTAGVPSLFSQIREMQAAGMTAPGMRKGSFISALRRQGSICVPPSNAGQGASVGIGGSSSSNSNGGRLQVSHVTAQKFVFTSSFLGGAEDSQSRGGYTEPSGSSQHGFSHSSGLEGSSSRHSMPRERNLSAGGRDKGVEGNCAKRSDKKTRALWKGLIRRQFNK</sequence>
<feature type="compositionally biased region" description="Low complexity" evidence="2">
    <location>
        <begin position="1096"/>
        <end position="1133"/>
    </location>
</feature>
<feature type="compositionally biased region" description="Acidic residues" evidence="2">
    <location>
        <begin position="754"/>
        <end position="770"/>
    </location>
</feature>
<feature type="compositionally biased region" description="Low complexity" evidence="2">
    <location>
        <begin position="701"/>
        <end position="710"/>
    </location>
</feature>
<feature type="compositionally biased region" description="Acidic residues" evidence="2">
    <location>
        <begin position="142"/>
        <end position="153"/>
    </location>
</feature>
<feature type="compositionally biased region" description="Basic and acidic residues" evidence="2">
    <location>
        <begin position="1"/>
        <end position="11"/>
    </location>
</feature>
<feature type="coiled-coil region" evidence="1">
    <location>
        <begin position="605"/>
        <end position="632"/>
    </location>
</feature>
<dbReference type="Proteomes" id="UP000355283">
    <property type="component" value="Unassembled WGS sequence"/>
</dbReference>
<feature type="compositionally biased region" description="Basic and acidic residues" evidence="2">
    <location>
        <begin position="992"/>
        <end position="1004"/>
    </location>
</feature>
<feature type="compositionally biased region" description="Basic residues" evidence="2">
    <location>
        <begin position="408"/>
        <end position="420"/>
    </location>
</feature>
<feature type="compositionally biased region" description="Low complexity" evidence="2">
    <location>
        <begin position="1834"/>
        <end position="1854"/>
    </location>
</feature>
<dbReference type="EMBL" id="SDOX01000001">
    <property type="protein sequence ID" value="TFJ88627.1"/>
    <property type="molecule type" value="Genomic_DNA"/>
</dbReference>
<feature type="compositionally biased region" description="Low complexity" evidence="2">
    <location>
        <begin position="1508"/>
        <end position="1517"/>
    </location>
</feature>
<feature type="compositionally biased region" description="Basic and acidic residues" evidence="2">
    <location>
        <begin position="1693"/>
        <end position="1712"/>
    </location>
</feature>
<feature type="compositionally biased region" description="Basic residues" evidence="2">
    <location>
        <begin position="539"/>
        <end position="548"/>
    </location>
</feature>
<feature type="compositionally biased region" description="Polar residues" evidence="2">
    <location>
        <begin position="1170"/>
        <end position="1179"/>
    </location>
</feature>
<evidence type="ECO:0000256" key="1">
    <source>
        <dbReference type="SAM" id="Coils"/>
    </source>
</evidence>
<feature type="region of interest" description="Disordered" evidence="2">
    <location>
        <begin position="1547"/>
        <end position="1578"/>
    </location>
</feature>
<feature type="region of interest" description="Disordered" evidence="2">
    <location>
        <begin position="1651"/>
        <end position="1737"/>
    </location>
</feature>
<feature type="compositionally biased region" description="Acidic residues" evidence="2">
    <location>
        <begin position="711"/>
        <end position="720"/>
    </location>
</feature>
<name>A0A4D9DDV7_9STRA</name>
<reference evidence="3 4" key="1">
    <citation type="submission" date="2019-01" db="EMBL/GenBank/DDBJ databases">
        <title>Nuclear Genome Assembly of the Microalgal Biofuel strain Nannochloropsis salina CCMP1776.</title>
        <authorList>
            <person name="Hovde B."/>
        </authorList>
    </citation>
    <scope>NUCLEOTIDE SEQUENCE [LARGE SCALE GENOMIC DNA]</scope>
    <source>
        <strain evidence="3 4">CCMP1776</strain>
    </source>
</reference>
<feature type="compositionally biased region" description="Low complexity" evidence="2">
    <location>
        <begin position="1713"/>
        <end position="1724"/>
    </location>
</feature>
<keyword evidence="1" id="KW-0175">Coiled coil</keyword>
<feature type="region of interest" description="Disordered" evidence="2">
    <location>
        <begin position="528"/>
        <end position="600"/>
    </location>
</feature>
<feature type="region of interest" description="Disordered" evidence="2">
    <location>
        <begin position="906"/>
        <end position="1144"/>
    </location>
</feature>
<feature type="region of interest" description="Disordered" evidence="2">
    <location>
        <begin position="87"/>
        <end position="510"/>
    </location>
</feature>
<dbReference type="OrthoDB" id="10381128at2759"/>
<feature type="region of interest" description="Disordered" evidence="2">
    <location>
        <begin position="1325"/>
        <end position="1350"/>
    </location>
</feature>
<proteinExistence type="predicted"/>
<evidence type="ECO:0008006" key="5">
    <source>
        <dbReference type="Google" id="ProtNLM"/>
    </source>
</evidence>
<feature type="compositionally biased region" description="Basic and acidic residues" evidence="2">
    <location>
        <begin position="1061"/>
        <end position="1093"/>
    </location>
</feature>
<evidence type="ECO:0000256" key="2">
    <source>
        <dbReference type="SAM" id="MobiDB-lite"/>
    </source>
</evidence>
<feature type="compositionally biased region" description="Polar residues" evidence="2">
    <location>
        <begin position="1200"/>
        <end position="1219"/>
    </location>
</feature>
<keyword evidence="4" id="KW-1185">Reference proteome</keyword>
<feature type="compositionally biased region" description="Basic and acidic residues" evidence="2">
    <location>
        <begin position="215"/>
        <end position="225"/>
    </location>
</feature>
<feature type="compositionally biased region" description="Basic and acidic residues" evidence="2">
    <location>
        <begin position="1225"/>
        <end position="1261"/>
    </location>
</feature>
<feature type="region of interest" description="Disordered" evidence="2">
    <location>
        <begin position="1425"/>
        <end position="1475"/>
    </location>
</feature>
<feature type="compositionally biased region" description="Acidic residues" evidence="2">
    <location>
        <begin position="1440"/>
        <end position="1469"/>
    </location>
</feature>